<feature type="region of interest" description="Disordered" evidence="1">
    <location>
        <begin position="529"/>
        <end position="598"/>
    </location>
</feature>
<feature type="compositionally biased region" description="Basic and acidic residues" evidence="1">
    <location>
        <begin position="529"/>
        <end position="557"/>
    </location>
</feature>
<evidence type="ECO:0000313" key="3">
    <source>
        <dbReference type="Proteomes" id="UP001367508"/>
    </source>
</evidence>
<reference evidence="2 3" key="1">
    <citation type="submission" date="2024-01" db="EMBL/GenBank/DDBJ databases">
        <title>The genomes of 5 underutilized Papilionoideae crops provide insights into root nodulation and disease resistanc.</title>
        <authorList>
            <person name="Jiang F."/>
        </authorList>
    </citation>
    <scope>NUCLEOTIDE SEQUENCE [LARGE SCALE GENOMIC DNA]</scope>
    <source>
        <strain evidence="2">LVBAO_FW01</strain>
        <tissue evidence="2">Leaves</tissue>
    </source>
</reference>
<proteinExistence type="predicted"/>
<evidence type="ECO:0000313" key="2">
    <source>
        <dbReference type="EMBL" id="KAK7338656.1"/>
    </source>
</evidence>
<organism evidence="2 3">
    <name type="scientific">Canavalia gladiata</name>
    <name type="common">Sword bean</name>
    <name type="synonym">Dolichos gladiatus</name>
    <dbReference type="NCBI Taxonomy" id="3824"/>
    <lineage>
        <taxon>Eukaryota</taxon>
        <taxon>Viridiplantae</taxon>
        <taxon>Streptophyta</taxon>
        <taxon>Embryophyta</taxon>
        <taxon>Tracheophyta</taxon>
        <taxon>Spermatophyta</taxon>
        <taxon>Magnoliopsida</taxon>
        <taxon>eudicotyledons</taxon>
        <taxon>Gunneridae</taxon>
        <taxon>Pentapetalae</taxon>
        <taxon>rosids</taxon>
        <taxon>fabids</taxon>
        <taxon>Fabales</taxon>
        <taxon>Fabaceae</taxon>
        <taxon>Papilionoideae</taxon>
        <taxon>50 kb inversion clade</taxon>
        <taxon>NPAAA clade</taxon>
        <taxon>indigoferoid/millettioid clade</taxon>
        <taxon>Phaseoleae</taxon>
        <taxon>Canavalia</taxon>
    </lineage>
</organism>
<keyword evidence="3" id="KW-1185">Reference proteome</keyword>
<feature type="compositionally biased region" description="Polar residues" evidence="1">
    <location>
        <begin position="585"/>
        <end position="598"/>
    </location>
</feature>
<protein>
    <submittedName>
        <fullName evidence="2">Uncharacterized protein</fullName>
    </submittedName>
</protein>
<gene>
    <name evidence="2" type="ORF">VNO77_19280</name>
</gene>
<dbReference type="Proteomes" id="UP001367508">
    <property type="component" value="Unassembled WGS sequence"/>
</dbReference>
<dbReference type="AlphaFoldDB" id="A0AAN9LMG9"/>
<name>A0AAN9LMG9_CANGL</name>
<dbReference type="EMBL" id="JAYMYQ010000004">
    <property type="protein sequence ID" value="KAK7338656.1"/>
    <property type="molecule type" value="Genomic_DNA"/>
</dbReference>
<comment type="caution">
    <text evidence="2">The sequence shown here is derived from an EMBL/GenBank/DDBJ whole genome shotgun (WGS) entry which is preliminary data.</text>
</comment>
<accession>A0AAN9LMG9</accession>
<sequence>MKKVCIILKDDITDIGSAFVKERREKHVLKKGSFASVAVARRSNQRWPGRGEEGCPWGRIGSLSCSGSFFLPRSGSFFLFHSGSLFLSLRITLSLPLGGFKDFASKDSPLCFFVFHLASPSSSERHSGIWFPSLIMKSSYQKQWQSPLTFGSSFIQTYCLQSLLHLVACVTSLWVLRGQIKSDRLGPIALDRLTGGAELVEGGALDSWLTLCAGSTECNLCRTRLHIKHNYEDGSAQSTFTKAIWDSFYEGRLKVFIDFAPANLTEPLFLSGPNDLITYCKLTDFVHCVEDKLQQNSLNTNFANDSGTQRSFSSGFNNATHSPLQTSSYDANAKPLYAHLQNHLVVGVSVDKMACIESEPRLLDIIVSLVVITRPFTPFYIDPSVLGFASSHLSGVKEPEPPFEDKHLRANAKIGCTDLVLEIFNIFFLAVWNDHHDSLINAMTSIMIKILNESKWSPVRALYVAFLLISLQSGHALAIRSLVNWAISMVLVLQPTLHFKWATGWDSKGRGWSLDTGLALTKREGGKTYFQEKSERTRNKKKNGIEKSRIKKGEEGRKRSKIKVHNSSRRIGKAPTTLGKLRGRSGNSYSSIRTSKRR</sequence>
<feature type="compositionally biased region" description="Basic residues" evidence="1">
    <location>
        <begin position="558"/>
        <end position="572"/>
    </location>
</feature>
<evidence type="ECO:0000256" key="1">
    <source>
        <dbReference type="SAM" id="MobiDB-lite"/>
    </source>
</evidence>